<proteinExistence type="inferred from homology"/>
<dbReference type="Proteomes" id="UP001500879">
    <property type="component" value="Unassembled WGS sequence"/>
</dbReference>
<sequence length="217" mass="23773">MSYVLGQINAAHREINSYPVSSGEGRSLLIRRSYDAAIEDVWDACTHPSRISRWLAPVRGDFRVGGAFEVEGNASGRVLRCERPRLLKVTWDYGPVTATEVEVRLSGDSRGGTVFELRHASSAELVAELVRTEGLAGAVRNGAGWDLVLLGLDLFLHDDLDRAAWRDTPQVREFTLHSYRAWGDASRAAWGVSADDMATVVESAVRHVARSPEGGGR</sequence>
<dbReference type="EMBL" id="BAAABX010000026">
    <property type="protein sequence ID" value="GAA0403671.1"/>
    <property type="molecule type" value="Genomic_DNA"/>
</dbReference>
<evidence type="ECO:0000256" key="1">
    <source>
        <dbReference type="ARBA" id="ARBA00006817"/>
    </source>
</evidence>
<reference evidence="4" key="1">
    <citation type="journal article" date="2019" name="Int. J. Syst. Evol. Microbiol.">
        <title>The Global Catalogue of Microorganisms (GCM) 10K type strain sequencing project: providing services to taxonomists for standard genome sequencing and annotation.</title>
        <authorList>
            <consortium name="The Broad Institute Genomics Platform"/>
            <consortium name="The Broad Institute Genome Sequencing Center for Infectious Disease"/>
            <person name="Wu L."/>
            <person name="Ma J."/>
        </authorList>
    </citation>
    <scope>NUCLEOTIDE SEQUENCE [LARGE SCALE GENOMIC DNA]</scope>
    <source>
        <strain evidence="4">JCM 4788</strain>
    </source>
</reference>
<organism evidence="3 4">
    <name type="scientific">Streptomyces luteireticuli</name>
    <dbReference type="NCBI Taxonomy" id="173858"/>
    <lineage>
        <taxon>Bacteria</taxon>
        <taxon>Bacillati</taxon>
        <taxon>Actinomycetota</taxon>
        <taxon>Actinomycetes</taxon>
        <taxon>Kitasatosporales</taxon>
        <taxon>Streptomycetaceae</taxon>
        <taxon>Streptomyces</taxon>
    </lineage>
</organism>
<evidence type="ECO:0000313" key="4">
    <source>
        <dbReference type="Proteomes" id="UP001500879"/>
    </source>
</evidence>
<feature type="domain" description="Activator of Hsp90 ATPase homologue 1/2-like C-terminal" evidence="2">
    <location>
        <begin position="35"/>
        <end position="127"/>
    </location>
</feature>
<name>A0ABP3IHB8_9ACTN</name>
<gene>
    <name evidence="3" type="ORF">GCM10010357_25880</name>
</gene>
<dbReference type="InterPro" id="IPR013538">
    <property type="entry name" value="ASHA1/2-like_C"/>
</dbReference>
<accession>A0ABP3IHB8</accession>
<comment type="similarity">
    <text evidence="1">Belongs to the AHA1 family.</text>
</comment>
<dbReference type="RefSeq" id="WP_344023402.1">
    <property type="nucleotide sequence ID" value="NZ_BAAABX010000026.1"/>
</dbReference>
<dbReference type="Pfam" id="PF08327">
    <property type="entry name" value="AHSA1"/>
    <property type="match status" value="1"/>
</dbReference>
<evidence type="ECO:0000259" key="2">
    <source>
        <dbReference type="Pfam" id="PF08327"/>
    </source>
</evidence>
<comment type="caution">
    <text evidence="3">The sequence shown here is derived from an EMBL/GenBank/DDBJ whole genome shotgun (WGS) entry which is preliminary data.</text>
</comment>
<dbReference type="SUPFAM" id="SSF55961">
    <property type="entry name" value="Bet v1-like"/>
    <property type="match status" value="1"/>
</dbReference>
<keyword evidence="4" id="KW-1185">Reference proteome</keyword>
<protein>
    <submittedName>
        <fullName evidence="3">SRPBCC family protein</fullName>
    </submittedName>
</protein>
<dbReference type="Gene3D" id="3.30.530.20">
    <property type="match status" value="1"/>
</dbReference>
<evidence type="ECO:0000313" key="3">
    <source>
        <dbReference type="EMBL" id="GAA0403671.1"/>
    </source>
</evidence>
<dbReference type="InterPro" id="IPR023393">
    <property type="entry name" value="START-like_dom_sf"/>
</dbReference>